<dbReference type="OrthoDB" id="9790390at2"/>
<dbReference type="PRINTS" id="PR00421">
    <property type="entry name" value="THIOREDOXIN"/>
</dbReference>
<evidence type="ECO:0000259" key="8">
    <source>
        <dbReference type="PROSITE" id="PS51352"/>
    </source>
</evidence>
<evidence type="ECO:0000313" key="9">
    <source>
        <dbReference type="EMBL" id="TCS97490.1"/>
    </source>
</evidence>
<protein>
    <recommendedName>
        <fullName evidence="7">Thioredoxin</fullName>
    </recommendedName>
</protein>
<dbReference type="PROSITE" id="PS00194">
    <property type="entry name" value="THIOREDOXIN_1"/>
    <property type="match status" value="1"/>
</dbReference>
<dbReference type="AlphaFoldDB" id="A0A4R3LDN3"/>
<evidence type="ECO:0000256" key="5">
    <source>
        <dbReference type="ARBA" id="ARBA00023157"/>
    </source>
</evidence>
<keyword evidence="5" id="KW-1015">Disulfide bond</keyword>
<name>A0A4R3LDN3_9BURK</name>
<reference evidence="10 12" key="2">
    <citation type="submission" date="2019-07" db="EMBL/GenBank/DDBJ databases">
        <title>Tepidimonas ignava SPS-1037 draft genome.</title>
        <authorList>
            <person name="Da Costa M.S."/>
            <person name="Froufe H.J.C."/>
            <person name="Egas C."/>
            <person name="Albuquerque L."/>
        </authorList>
    </citation>
    <scope>NUCLEOTIDE SEQUENCE [LARGE SCALE GENOMIC DNA]</scope>
    <source>
        <strain evidence="10 12">SPS-1037</strain>
    </source>
</reference>
<feature type="domain" description="Thioredoxin" evidence="8">
    <location>
        <begin position="23"/>
        <end position="148"/>
    </location>
</feature>
<evidence type="ECO:0000313" key="12">
    <source>
        <dbReference type="Proteomes" id="UP000315577"/>
    </source>
</evidence>
<accession>A0A4R3LDN3</accession>
<evidence type="ECO:0000313" key="10">
    <source>
        <dbReference type="EMBL" id="TSE22117.1"/>
    </source>
</evidence>
<evidence type="ECO:0000256" key="1">
    <source>
        <dbReference type="ARBA" id="ARBA00008987"/>
    </source>
</evidence>
<dbReference type="NCBIfam" id="TIGR02098">
    <property type="entry name" value="MJ0042_CXXC"/>
    <property type="match status" value="1"/>
</dbReference>
<dbReference type="SUPFAM" id="SSF52833">
    <property type="entry name" value="Thioredoxin-like"/>
    <property type="match status" value="1"/>
</dbReference>
<dbReference type="EMBL" id="SMAH01000009">
    <property type="protein sequence ID" value="TCS97490.1"/>
    <property type="molecule type" value="Genomic_DNA"/>
</dbReference>
<comment type="caution">
    <text evidence="9">The sequence shown here is derived from an EMBL/GenBank/DDBJ whole genome shotgun (WGS) entry which is preliminary data.</text>
</comment>
<dbReference type="Pfam" id="PF00085">
    <property type="entry name" value="Thioredoxin"/>
    <property type="match status" value="1"/>
</dbReference>
<dbReference type="FunFam" id="3.40.30.10:FF:000001">
    <property type="entry name" value="Thioredoxin"/>
    <property type="match status" value="1"/>
</dbReference>
<dbReference type="InterPro" id="IPR005746">
    <property type="entry name" value="Thioredoxin"/>
</dbReference>
<keyword evidence="3" id="KW-0479">Metal-binding</keyword>
<dbReference type="InterPro" id="IPR017937">
    <property type="entry name" value="Thioredoxin_CS"/>
</dbReference>
<dbReference type="NCBIfam" id="TIGR01068">
    <property type="entry name" value="thioredoxin"/>
    <property type="match status" value="1"/>
</dbReference>
<keyword evidence="6" id="KW-0676">Redox-active center</keyword>
<dbReference type="InterPro" id="IPR049299">
    <property type="entry name" value="Thio2_N"/>
</dbReference>
<dbReference type="PANTHER" id="PTHR45663">
    <property type="entry name" value="GEO12009P1"/>
    <property type="match status" value="1"/>
</dbReference>
<keyword evidence="2" id="KW-0813">Transport</keyword>
<keyword evidence="12" id="KW-1185">Reference proteome</keyword>
<dbReference type="Proteomes" id="UP000295536">
    <property type="component" value="Unassembled WGS sequence"/>
</dbReference>
<dbReference type="InterPro" id="IPR011723">
    <property type="entry name" value="Znf/thioredoxin_put"/>
</dbReference>
<dbReference type="InterPro" id="IPR036249">
    <property type="entry name" value="Thioredoxin-like_sf"/>
</dbReference>
<dbReference type="NCBIfam" id="NF008229">
    <property type="entry name" value="PRK10996.1"/>
    <property type="match status" value="1"/>
</dbReference>
<sequence>MNPTADTLHIVCPHCHTTNRVRADQLGSAPDCGRCHQALFTGHPVSLDAAAFERHVTRSDIPVLVDFWAPWCGPCRMMAPHFEAAARHLEPHVRLAKVNTEQEQALAAQLGIRSIPTLALFVGGREVARQPGAMGQADIVRWVQAALASRR</sequence>
<keyword evidence="4" id="KW-0249">Electron transport</keyword>
<dbReference type="Gene3D" id="2.30.30.380">
    <property type="entry name" value="Zn-finger domain of Sec23/24"/>
    <property type="match status" value="1"/>
</dbReference>
<evidence type="ECO:0000256" key="7">
    <source>
        <dbReference type="NCBIfam" id="TIGR01068"/>
    </source>
</evidence>
<dbReference type="GO" id="GO:0046872">
    <property type="term" value="F:metal ion binding"/>
    <property type="evidence" value="ECO:0007669"/>
    <property type="project" value="UniProtKB-KW"/>
</dbReference>
<dbReference type="RefSeq" id="WP_132962797.1">
    <property type="nucleotide sequence ID" value="NZ_SMAH01000009.1"/>
</dbReference>
<organism evidence="9 11">
    <name type="scientific">Tepidimonas ignava</name>
    <dbReference type="NCBI Taxonomy" id="114249"/>
    <lineage>
        <taxon>Bacteria</taxon>
        <taxon>Pseudomonadati</taxon>
        <taxon>Pseudomonadota</taxon>
        <taxon>Betaproteobacteria</taxon>
        <taxon>Burkholderiales</taxon>
        <taxon>Tepidimonas</taxon>
    </lineage>
</organism>
<dbReference type="Pfam" id="PF21352">
    <property type="entry name" value="Zn_ribbon_Thio2"/>
    <property type="match status" value="1"/>
</dbReference>
<evidence type="ECO:0000256" key="3">
    <source>
        <dbReference type="ARBA" id="ARBA00022723"/>
    </source>
</evidence>
<dbReference type="Gene3D" id="3.40.30.10">
    <property type="entry name" value="Glutaredoxin"/>
    <property type="match status" value="1"/>
</dbReference>
<dbReference type="PANTHER" id="PTHR45663:SF11">
    <property type="entry name" value="GEO12009P1"/>
    <property type="match status" value="1"/>
</dbReference>
<dbReference type="CDD" id="cd02947">
    <property type="entry name" value="TRX_family"/>
    <property type="match status" value="1"/>
</dbReference>
<reference evidence="9 11" key="1">
    <citation type="submission" date="2019-03" db="EMBL/GenBank/DDBJ databases">
        <title>Genomic Encyclopedia of Type Strains, Phase IV (KMG-IV): sequencing the most valuable type-strain genomes for metagenomic binning, comparative biology and taxonomic classification.</title>
        <authorList>
            <person name="Goeker M."/>
        </authorList>
    </citation>
    <scope>NUCLEOTIDE SEQUENCE [LARGE SCALE GENOMIC DNA]</scope>
    <source>
        <strain evidence="9 11">DSM 12034</strain>
    </source>
</reference>
<dbReference type="GO" id="GO:0045454">
    <property type="term" value="P:cell redox homeostasis"/>
    <property type="evidence" value="ECO:0007669"/>
    <property type="project" value="TreeGrafter"/>
</dbReference>
<keyword evidence="10" id="KW-0560">Oxidoreductase</keyword>
<dbReference type="EMBL" id="VJNC01000007">
    <property type="protein sequence ID" value="TSE22117.1"/>
    <property type="molecule type" value="Genomic_DNA"/>
</dbReference>
<dbReference type="InterPro" id="IPR013766">
    <property type="entry name" value="Thioredoxin_domain"/>
</dbReference>
<proteinExistence type="inferred from homology"/>
<evidence type="ECO:0000256" key="6">
    <source>
        <dbReference type="ARBA" id="ARBA00023284"/>
    </source>
</evidence>
<comment type="similarity">
    <text evidence="1">Belongs to the thioredoxin family.</text>
</comment>
<evidence type="ECO:0000256" key="4">
    <source>
        <dbReference type="ARBA" id="ARBA00022982"/>
    </source>
</evidence>
<evidence type="ECO:0000313" key="11">
    <source>
        <dbReference type="Proteomes" id="UP000295536"/>
    </source>
</evidence>
<evidence type="ECO:0000256" key="2">
    <source>
        <dbReference type="ARBA" id="ARBA00022448"/>
    </source>
</evidence>
<dbReference type="Proteomes" id="UP000315577">
    <property type="component" value="Unassembled WGS sequence"/>
</dbReference>
<dbReference type="PROSITE" id="PS51352">
    <property type="entry name" value="THIOREDOXIN_2"/>
    <property type="match status" value="1"/>
</dbReference>
<dbReference type="GO" id="GO:0005829">
    <property type="term" value="C:cytosol"/>
    <property type="evidence" value="ECO:0007669"/>
    <property type="project" value="TreeGrafter"/>
</dbReference>
<dbReference type="GO" id="GO:0015035">
    <property type="term" value="F:protein-disulfide reductase activity"/>
    <property type="evidence" value="ECO:0007669"/>
    <property type="project" value="UniProtKB-UniRule"/>
</dbReference>
<gene>
    <name evidence="10" type="primary">trxC</name>
    <name evidence="9" type="ORF">EDC36_10992</name>
    <name evidence="10" type="ORF">Tigna_01284</name>
</gene>